<accession>A0A3E3E5Q8</accession>
<protein>
    <recommendedName>
        <fullName evidence="1">Integrase catalytic domain-containing protein</fullName>
    </recommendedName>
</protein>
<sequence length="57" mass="6977">MFYGYEYTFETLGDLKITMEEYIEYYNTKRITYISVQQMGFISFIYLHTLYYTPGLI</sequence>
<comment type="caution">
    <text evidence="2">The sequence shown here is derived from an EMBL/GenBank/DDBJ whole genome shotgun (WGS) entry which is preliminary data.</text>
</comment>
<reference evidence="2 3" key="1">
    <citation type="submission" date="2018-08" db="EMBL/GenBank/DDBJ databases">
        <title>A genome reference for cultivated species of the human gut microbiota.</title>
        <authorList>
            <person name="Zou Y."/>
            <person name="Xue W."/>
            <person name="Luo G."/>
        </authorList>
    </citation>
    <scope>NUCLEOTIDE SEQUENCE [LARGE SCALE GENOMIC DNA]</scope>
    <source>
        <strain evidence="2 3">OM06-4</strain>
    </source>
</reference>
<organism evidence="2 3">
    <name type="scientific">Thomasclavelia ramosa</name>
    <dbReference type="NCBI Taxonomy" id="1547"/>
    <lineage>
        <taxon>Bacteria</taxon>
        <taxon>Bacillati</taxon>
        <taxon>Bacillota</taxon>
        <taxon>Erysipelotrichia</taxon>
        <taxon>Erysipelotrichales</taxon>
        <taxon>Coprobacillaceae</taxon>
        <taxon>Thomasclavelia</taxon>
    </lineage>
</organism>
<name>A0A3E3E5Q8_9FIRM</name>
<dbReference type="Pfam" id="PF13333">
    <property type="entry name" value="rve_2"/>
    <property type="match status" value="1"/>
</dbReference>
<dbReference type="AlphaFoldDB" id="A0A3E3E5Q8"/>
<dbReference type="Proteomes" id="UP000261032">
    <property type="component" value="Unassembled WGS sequence"/>
</dbReference>
<dbReference type="InterPro" id="IPR001584">
    <property type="entry name" value="Integrase_cat-core"/>
</dbReference>
<feature type="domain" description="Integrase catalytic" evidence="1">
    <location>
        <begin position="1"/>
        <end position="36"/>
    </location>
</feature>
<dbReference type="GO" id="GO:0015074">
    <property type="term" value="P:DNA integration"/>
    <property type="evidence" value="ECO:0007669"/>
    <property type="project" value="InterPro"/>
</dbReference>
<dbReference type="EMBL" id="QUSL01000078">
    <property type="protein sequence ID" value="RGD76229.1"/>
    <property type="molecule type" value="Genomic_DNA"/>
</dbReference>
<dbReference type="RefSeq" id="WP_117582719.1">
    <property type="nucleotide sequence ID" value="NZ_JBPFNO010000297.1"/>
</dbReference>
<evidence type="ECO:0000259" key="1">
    <source>
        <dbReference type="Pfam" id="PF13333"/>
    </source>
</evidence>
<evidence type="ECO:0000313" key="2">
    <source>
        <dbReference type="EMBL" id="RGD76229.1"/>
    </source>
</evidence>
<evidence type="ECO:0000313" key="3">
    <source>
        <dbReference type="Proteomes" id="UP000261032"/>
    </source>
</evidence>
<proteinExistence type="predicted"/>
<gene>
    <name evidence="2" type="ORF">DXB93_18970</name>
</gene>